<gene>
    <name evidence="1" type="ORF">LANO_0G05754G</name>
</gene>
<organism evidence="1 2">
    <name type="scientific">Lachancea nothofagi CBS 11611</name>
    <dbReference type="NCBI Taxonomy" id="1266666"/>
    <lineage>
        <taxon>Eukaryota</taxon>
        <taxon>Fungi</taxon>
        <taxon>Dikarya</taxon>
        <taxon>Ascomycota</taxon>
        <taxon>Saccharomycotina</taxon>
        <taxon>Saccharomycetes</taxon>
        <taxon>Saccharomycetales</taxon>
        <taxon>Saccharomycetaceae</taxon>
        <taxon>Lachancea</taxon>
    </lineage>
</organism>
<evidence type="ECO:0000313" key="2">
    <source>
        <dbReference type="Proteomes" id="UP000189911"/>
    </source>
</evidence>
<reference evidence="2" key="1">
    <citation type="submission" date="2016-03" db="EMBL/GenBank/DDBJ databases">
        <authorList>
            <person name="Devillers Hugo."/>
        </authorList>
    </citation>
    <scope>NUCLEOTIDE SEQUENCE [LARGE SCALE GENOMIC DNA]</scope>
</reference>
<keyword evidence="2" id="KW-1185">Reference proteome</keyword>
<accession>A0A1G4KH19</accession>
<name>A0A1G4KH19_9SACH</name>
<dbReference type="EMBL" id="LT598453">
    <property type="protein sequence ID" value="SCV03706.1"/>
    <property type="molecule type" value="Genomic_DNA"/>
</dbReference>
<evidence type="ECO:0000313" key="1">
    <source>
        <dbReference type="EMBL" id="SCV03706.1"/>
    </source>
</evidence>
<sequence>MNILDELPTEIQLELLKTHPQLAFVNRRWYRLNNRFYRDCCLRLKPKSYWESIESSVCRYIESLDHKREAARLINEMTYSSDGDLFHAHFSDSWYIIYVVLFVCPKFFAMESASRKINGSQSTMTEYYCPMELASDRSYPCNLWFKKTGDGGMFGAIRVAVYGQPDGTEPLLIRDLSLGLNDWCYSSGSYCIFGGQLRLPKSESGLQVVHMGVSITNANNVILEAVDTAPYQRHKSWILFHAREQEVFNASEKCLSAERMRWDEQFVNKADGSAEDVNFQFLFRFPKDQDTSNNLTSVRYPYLGV</sequence>
<dbReference type="OrthoDB" id="4065415at2759"/>
<protein>
    <submittedName>
        <fullName evidence="1">LANO_0G05754g1_1</fullName>
    </submittedName>
</protein>
<dbReference type="Proteomes" id="UP000189911">
    <property type="component" value="Chromosome G"/>
</dbReference>
<dbReference type="AlphaFoldDB" id="A0A1G4KH19"/>
<proteinExistence type="predicted"/>